<evidence type="ECO:0000256" key="1">
    <source>
        <dbReference type="SAM" id="MobiDB-lite"/>
    </source>
</evidence>
<protein>
    <recommendedName>
        <fullName evidence="2">Alkyl hydroperoxide reductase subunit C/ Thiol specific antioxidant domain-containing protein</fullName>
    </recommendedName>
</protein>
<dbReference type="Gene3D" id="3.40.30.10">
    <property type="entry name" value="Glutaredoxin"/>
    <property type="match status" value="1"/>
</dbReference>
<feature type="domain" description="Alkyl hydroperoxide reductase subunit C/ Thiol specific antioxidant" evidence="2">
    <location>
        <begin position="5"/>
        <end position="43"/>
    </location>
</feature>
<proteinExistence type="predicted"/>
<accession>A0A9W6G079</accession>
<dbReference type="InterPro" id="IPR000866">
    <property type="entry name" value="AhpC/TSA"/>
</dbReference>
<dbReference type="Proteomes" id="UP001144352">
    <property type="component" value="Unassembled WGS sequence"/>
</dbReference>
<evidence type="ECO:0000313" key="3">
    <source>
        <dbReference type="EMBL" id="GLI38136.1"/>
    </source>
</evidence>
<reference evidence="3" key="1">
    <citation type="submission" date="2022-12" db="EMBL/GenBank/DDBJ databases">
        <title>Reference genome sequencing for broad-spectrum identification of bacterial and archaeal isolates by mass spectrometry.</title>
        <authorList>
            <person name="Sekiguchi Y."/>
            <person name="Tourlousse D.M."/>
        </authorList>
    </citation>
    <scope>NUCLEOTIDE SEQUENCE</scope>
    <source>
        <strain evidence="3">H2</strain>
    </source>
</reference>
<dbReference type="Pfam" id="PF00578">
    <property type="entry name" value="AhpC-TSA"/>
    <property type="match status" value="1"/>
</dbReference>
<sequence>MSLEGKHAPDFTLEGSDGKKHSLNEYAGKTTVIYFYPKDSTPG</sequence>
<name>A0A9W6G079_9BACT</name>
<dbReference type="GO" id="GO:0016491">
    <property type="term" value="F:oxidoreductase activity"/>
    <property type="evidence" value="ECO:0007669"/>
    <property type="project" value="InterPro"/>
</dbReference>
<dbReference type="EMBL" id="BSDS01000001">
    <property type="protein sequence ID" value="GLI38136.1"/>
    <property type="molecule type" value="Genomic_DNA"/>
</dbReference>
<evidence type="ECO:0000313" key="4">
    <source>
        <dbReference type="Proteomes" id="UP001144352"/>
    </source>
</evidence>
<comment type="caution">
    <text evidence="3">The sequence shown here is derived from an EMBL/GenBank/DDBJ whole genome shotgun (WGS) entry which is preliminary data.</text>
</comment>
<dbReference type="InterPro" id="IPR036249">
    <property type="entry name" value="Thioredoxin-like_sf"/>
</dbReference>
<feature type="region of interest" description="Disordered" evidence="1">
    <location>
        <begin position="1"/>
        <end position="22"/>
    </location>
</feature>
<evidence type="ECO:0000259" key="2">
    <source>
        <dbReference type="Pfam" id="PF00578"/>
    </source>
</evidence>
<gene>
    <name evidence="3" type="ORF">GHYDROH2_16370</name>
</gene>
<dbReference type="GO" id="GO:0016209">
    <property type="term" value="F:antioxidant activity"/>
    <property type="evidence" value="ECO:0007669"/>
    <property type="project" value="InterPro"/>
</dbReference>
<dbReference type="AlphaFoldDB" id="A0A9W6G079"/>
<organism evidence="3 4">
    <name type="scientific">Geobacter hydrogenophilus</name>
    <dbReference type="NCBI Taxonomy" id="40983"/>
    <lineage>
        <taxon>Bacteria</taxon>
        <taxon>Pseudomonadati</taxon>
        <taxon>Thermodesulfobacteriota</taxon>
        <taxon>Desulfuromonadia</taxon>
        <taxon>Geobacterales</taxon>
        <taxon>Geobacteraceae</taxon>
        <taxon>Geobacter</taxon>
    </lineage>
</organism>
<keyword evidence="4" id="KW-1185">Reference proteome</keyword>
<dbReference type="SUPFAM" id="SSF52833">
    <property type="entry name" value="Thioredoxin-like"/>
    <property type="match status" value="1"/>
</dbReference>